<dbReference type="SMART" id="SM00344">
    <property type="entry name" value="HTH_ASNC"/>
    <property type="match status" value="1"/>
</dbReference>
<dbReference type="GO" id="GO:0043565">
    <property type="term" value="F:sequence-specific DNA binding"/>
    <property type="evidence" value="ECO:0007669"/>
    <property type="project" value="TreeGrafter"/>
</dbReference>
<dbReference type="GO" id="GO:0005829">
    <property type="term" value="C:cytosol"/>
    <property type="evidence" value="ECO:0007669"/>
    <property type="project" value="TreeGrafter"/>
</dbReference>
<accession>T1ALV1</accession>
<name>T1ALV1_9ZZZZ</name>
<dbReference type="PANTHER" id="PTHR30154">
    <property type="entry name" value="LEUCINE-RESPONSIVE REGULATORY PROTEIN"/>
    <property type="match status" value="1"/>
</dbReference>
<dbReference type="InterPro" id="IPR019888">
    <property type="entry name" value="Tscrpt_reg_AsnC-like"/>
</dbReference>
<comment type="caution">
    <text evidence="1">The sequence shown here is derived from an EMBL/GenBank/DDBJ whole genome shotgun (WGS) entry which is preliminary data.</text>
</comment>
<proteinExistence type="predicted"/>
<reference evidence="1" key="2">
    <citation type="journal article" date="2014" name="ISME J.">
        <title>Microbial stratification in low pH oxic and suboxic macroscopic growths along an acid mine drainage.</title>
        <authorList>
            <person name="Mendez-Garcia C."/>
            <person name="Mesa V."/>
            <person name="Sprenger R.R."/>
            <person name="Richter M."/>
            <person name="Diez M.S."/>
            <person name="Solano J."/>
            <person name="Bargiela R."/>
            <person name="Golyshina O.V."/>
            <person name="Manteca A."/>
            <person name="Ramos J.L."/>
            <person name="Gallego J.R."/>
            <person name="Llorente I."/>
            <person name="Martins Dos Santos V.A."/>
            <person name="Jensen O.N."/>
            <person name="Pelaez A.I."/>
            <person name="Sanchez J."/>
            <person name="Ferrer M."/>
        </authorList>
    </citation>
    <scope>NUCLEOTIDE SEQUENCE</scope>
</reference>
<protein>
    <submittedName>
        <fullName evidence="1">Transcriptional regulator, AsnC family</fullName>
    </submittedName>
</protein>
<gene>
    <name evidence="1" type="ORF">B2A_10529</name>
</gene>
<feature type="non-terminal residue" evidence="1">
    <location>
        <position position="1"/>
    </location>
</feature>
<dbReference type="EMBL" id="AUZZ01007586">
    <property type="protein sequence ID" value="EQD41704.1"/>
    <property type="molecule type" value="Genomic_DNA"/>
</dbReference>
<sequence>GFVIPSRVKHITKRDFEALKSIDEAKERLKIAESEEQEEASQVSRYEEIILESLSSDGRISLKELSGRLGVKTTAAEHQLRKVEGKYGIRYIAELNLEKLGYQKFMAFVKFIGEPPGSSTIKEALEPIPEIQLVAGITGEYRLLVYFFSPSNKDVAYLIHHIRTATSMREYKAEWYVAPFFDDYGFVPVRDEFFHLLSNRIWKRTKENPRPGPNSITHRQYSVLRELAKDASMTFTSIDMKNGFEPGASRYTFESLLDKGYIKRITIAMEKLFVKYAVILSMRILEGLAFDNCRKYLLEYIVSNAAVSNRFALVGDIEMPYSVMFIMPSFNDGDVETAREHIKSNIKGVETEVTYITGILIGKAAYRRLPREDTHQYLVLKEEYKME</sequence>
<organism evidence="1">
    <name type="scientific">mine drainage metagenome</name>
    <dbReference type="NCBI Taxonomy" id="410659"/>
    <lineage>
        <taxon>unclassified sequences</taxon>
        <taxon>metagenomes</taxon>
        <taxon>ecological metagenomes</taxon>
    </lineage>
</organism>
<reference evidence="1" key="1">
    <citation type="submission" date="2013-08" db="EMBL/GenBank/DDBJ databases">
        <authorList>
            <person name="Mendez C."/>
            <person name="Richter M."/>
            <person name="Ferrer M."/>
            <person name="Sanchez J."/>
        </authorList>
    </citation>
    <scope>NUCLEOTIDE SEQUENCE</scope>
</reference>
<evidence type="ECO:0000313" key="1">
    <source>
        <dbReference type="EMBL" id="EQD41704.1"/>
    </source>
</evidence>
<dbReference type="GO" id="GO:0043200">
    <property type="term" value="P:response to amino acid"/>
    <property type="evidence" value="ECO:0007669"/>
    <property type="project" value="TreeGrafter"/>
</dbReference>
<dbReference type="PANTHER" id="PTHR30154:SF34">
    <property type="entry name" value="TRANSCRIPTIONAL REGULATOR AZLB"/>
    <property type="match status" value="1"/>
</dbReference>
<dbReference type="Gene3D" id="3.30.70.920">
    <property type="match status" value="1"/>
</dbReference>
<dbReference type="AlphaFoldDB" id="T1ALV1"/>